<feature type="region of interest" description="Disordered" evidence="4">
    <location>
        <begin position="433"/>
        <end position="503"/>
    </location>
</feature>
<evidence type="ECO:0000313" key="7">
    <source>
        <dbReference type="Proteomes" id="UP000315440"/>
    </source>
</evidence>
<evidence type="ECO:0000256" key="4">
    <source>
        <dbReference type="SAM" id="MobiDB-lite"/>
    </source>
</evidence>
<dbReference type="InterPro" id="IPR038610">
    <property type="entry name" value="FliK-like_C_sf"/>
</dbReference>
<feature type="region of interest" description="Disordered" evidence="4">
    <location>
        <begin position="1"/>
        <end position="136"/>
    </location>
</feature>
<dbReference type="InterPro" id="IPR001635">
    <property type="entry name" value="Flag_hook_Flik"/>
</dbReference>
<feature type="compositionally biased region" description="Polar residues" evidence="4">
    <location>
        <begin position="95"/>
        <end position="106"/>
    </location>
</feature>
<reference evidence="6 7" key="1">
    <citation type="submission" date="2019-02" db="EMBL/GenBank/DDBJ databases">
        <title>Deep-cultivation of Planctomycetes and their phenomic and genomic characterization uncovers novel biology.</title>
        <authorList>
            <person name="Wiegand S."/>
            <person name="Jogler M."/>
            <person name="Boedeker C."/>
            <person name="Pinto D."/>
            <person name="Vollmers J."/>
            <person name="Rivas-Marin E."/>
            <person name="Kohn T."/>
            <person name="Peeters S.H."/>
            <person name="Heuer A."/>
            <person name="Rast P."/>
            <person name="Oberbeckmann S."/>
            <person name="Bunk B."/>
            <person name="Jeske O."/>
            <person name="Meyerdierks A."/>
            <person name="Storesund J.E."/>
            <person name="Kallscheuer N."/>
            <person name="Luecker S."/>
            <person name="Lage O.M."/>
            <person name="Pohl T."/>
            <person name="Merkel B.J."/>
            <person name="Hornburger P."/>
            <person name="Mueller R.-W."/>
            <person name="Bruemmer F."/>
            <person name="Labrenz M."/>
            <person name="Spormann A.M."/>
            <person name="Op Den Camp H."/>
            <person name="Overmann J."/>
            <person name="Amann R."/>
            <person name="Jetten M.S.M."/>
            <person name="Mascher T."/>
            <person name="Medema M.H."/>
            <person name="Devos D.P."/>
            <person name="Kaster A.-K."/>
            <person name="Ovreas L."/>
            <person name="Rohde M."/>
            <person name="Galperin M.Y."/>
            <person name="Jogler C."/>
        </authorList>
    </citation>
    <scope>NUCLEOTIDE SEQUENCE [LARGE SCALE GENOMIC DNA]</scope>
    <source>
        <strain evidence="6 7">Mal64</strain>
    </source>
</reference>
<dbReference type="OrthoDB" id="292554at2"/>
<evidence type="ECO:0000256" key="1">
    <source>
        <dbReference type="ARBA" id="ARBA00003944"/>
    </source>
</evidence>
<evidence type="ECO:0000259" key="5">
    <source>
        <dbReference type="Pfam" id="PF02120"/>
    </source>
</evidence>
<keyword evidence="7" id="KW-1185">Reference proteome</keyword>
<evidence type="ECO:0000313" key="6">
    <source>
        <dbReference type="EMBL" id="TWT86517.1"/>
    </source>
</evidence>
<keyword evidence="6" id="KW-0966">Cell projection</keyword>
<feature type="compositionally biased region" description="Low complexity" evidence="4">
    <location>
        <begin position="285"/>
        <end position="295"/>
    </location>
</feature>
<comment type="caution">
    <text evidence="6">The sequence shown here is derived from an EMBL/GenBank/DDBJ whole genome shotgun (WGS) entry which is preliminary data.</text>
</comment>
<dbReference type="CDD" id="cd17470">
    <property type="entry name" value="T3SS_Flik_C"/>
    <property type="match status" value="1"/>
</dbReference>
<dbReference type="GO" id="GO:0044780">
    <property type="term" value="P:bacterial-type flagellum assembly"/>
    <property type="evidence" value="ECO:0007669"/>
    <property type="project" value="InterPro"/>
</dbReference>
<organism evidence="6 7">
    <name type="scientific">Pseudobythopirellula maris</name>
    <dbReference type="NCBI Taxonomy" id="2527991"/>
    <lineage>
        <taxon>Bacteria</taxon>
        <taxon>Pseudomonadati</taxon>
        <taxon>Planctomycetota</taxon>
        <taxon>Planctomycetia</taxon>
        <taxon>Pirellulales</taxon>
        <taxon>Lacipirellulaceae</taxon>
        <taxon>Pseudobythopirellula</taxon>
    </lineage>
</organism>
<protein>
    <submittedName>
        <fullName evidence="6">Flagellar hook-length control protein FliK</fullName>
    </submittedName>
</protein>
<name>A0A5C5ZHP9_9BACT</name>
<sequence length="503" mass="51167">MTETRLTGPSPLLLAPKPSASAPHDGGDRDGFRRELDSAARSEEARNERPTPTRKTAVENDAPKAEEESQVDSSGVSNEGADADASGEHAATDAVQENNSASSTGDETAIDEESSEDATGAELLLSGEATEEEIAAAEDAANLLKKNALAEEDTLSSLSEGLEGDASPDDSTQNSGDDTSLEAQERRAADQTALAQAGKAQANDAATVAAQASAPTPARSELTQDASTGQSKSDPLAATNATAPPPAETDADRGGEGEGDRRGAALAQSATETDSTALAIEPVAFEEALADAEAAASDKAPSTSGPRESAAPAPGAAAAPAPVSGAADAPAPAPAAAENGGPTVDSARFVTRVTRAFEAAQQRGGGPIEIRLSPPELGALQIKLEVREGILTASLETETQAARNALLDNLPALRERLAEQQIRIEKFDVDVREDDSANNGASRDGGRQSSDGFSSQDRGNDGRGGGRRASAIARAAEPAAITDTPRLAPTLGMTGDERINLVA</sequence>
<dbReference type="EMBL" id="SJPQ01000004">
    <property type="protein sequence ID" value="TWT86517.1"/>
    <property type="molecule type" value="Genomic_DNA"/>
</dbReference>
<feature type="compositionally biased region" description="Low complexity" evidence="4">
    <location>
        <begin position="191"/>
        <end position="218"/>
    </location>
</feature>
<dbReference type="Gene3D" id="3.30.750.140">
    <property type="match status" value="1"/>
</dbReference>
<dbReference type="Proteomes" id="UP000315440">
    <property type="component" value="Unassembled WGS sequence"/>
</dbReference>
<feature type="compositionally biased region" description="Polar residues" evidence="4">
    <location>
        <begin position="169"/>
        <end position="182"/>
    </location>
</feature>
<dbReference type="PRINTS" id="PR01007">
    <property type="entry name" value="FLGHOOKFLIK"/>
</dbReference>
<keyword evidence="3" id="KW-1005">Bacterial flagellum biogenesis</keyword>
<keyword evidence="6" id="KW-0969">Cilium</keyword>
<dbReference type="InterPro" id="IPR021136">
    <property type="entry name" value="Flagellar_hook_control-like_C"/>
</dbReference>
<proteinExistence type="inferred from homology"/>
<comment type="similarity">
    <text evidence="2">Belongs to the FliK family.</text>
</comment>
<gene>
    <name evidence="6" type="ORF">Mal64_33430</name>
</gene>
<keyword evidence="6" id="KW-0282">Flagellum</keyword>
<dbReference type="GO" id="GO:0009424">
    <property type="term" value="C:bacterial-type flagellum hook"/>
    <property type="evidence" value="ECO:0007669"/>
    <property type="project" value="InterPro"/>
</dbReference>
<comment type="function">
    <text evidence="1">Controls the length of the flagellar hook.</text>
</comment>
<feature type="compositionally biased region" description="Low complexity" evidence="4">
    <location>
        <begin position="310"/>
        <end position="342"/>
    </location>
</feature>
<feature type="region of interest" description="Disordered" evidence="4">
    <location>
        <begin position="154"/>
        <end position="347"/>
    </location>
</feature>
<feature type="compositionally biased region" description="Basic and acidic residues" evidence="4">
    <location>
        <begin position="25"/>
        <end position="67"/>
    </location>
</feature>
<dbReference type="RefSeq" id="WP_146402328.1">
    <property type="nucleotide sequence ID" value="NZ_SJPQ01000004.1"/>
</dbReference>
<feature type="compositionally biased region" description="Basic and acidic residues" evidence="4">
    <location>
        <begin position="250"/>
        <end position="263"/>
    </location>
</feature>
<feature type="compositionally biased region" description="Low complexity" evidence="4">
    <location>
        <begin position="468"/>
        <end position="480"/>
    </location>
</feature>
<feature type="compositionally biased region" description="Polar residues" evidence="4">
    <location>
        <begin position="221"/>
        <end position="233"/>
    </location>
</feature>
<feature type="domain" description="Flagellar hook-length control protein-like C-terminal" evidence="5">
    <location>
        <begin position="360"/>
        <end position="436"/>
    </location>
</feature>
<dbReference type="AlphaFoldDB" id="A0A5C5ZHP9"/>
<evidence type="ECO:0000256" key="2">
    <source>
        <dbReference type="ARBA" id="ARBA00009149"/>
    </source>
</evidence>
<evidence type="ECO:0000256" key="3">
    <source>
        <dbReference type="ARBA" id="ARBA00022795"/>
    </source>
</evidence>
<feature type="compositionally biased region" description="Polar residues" evidence="4">
    <location>
        <begin position="437"/>
        <end position="457"/>
    </location>
</feature>
<dbReference type="Pfam" id="PF02120">
    <property type="entry name" value="Flg_hook"/>
    <property type="match status" value="1"/>
</dbReference>
<feature type="compositionally biased region" description="Low complexity" evidence="4">
    <location>
        <begin position="9"/>
        <end position="23"/>
    </location>
</feature>
<accession>A0A5C5ZHP9</accession>